<feature type="transmembrane region" description="Helical" evidence="2">
    <location>
        <begin position="804"/>
        <end position="826"/>
    </location>
</feature>
<dbReference type="Pfam" id="PF00501">
    <property type="entry name" value="AMP-binding"/>
    <property type="match status" value="1"/>
</dbReference>
<dbReference type="PANTHER" id="PTHR43767">
    <property type="entry name" value="LONG-CHAIN-FATTY-ACID--COA LIGASE"/>
    <property type="match status" value="1"/>
</dbReference>
<feature type="region of interest" description="Disordered" evidence="1">
    <location>
        <begin position="867"/>
        <end position="894"/>
    </location>
</feature>
<feature type="transmembrane region" description="Helical" evidence="2">
    <location>
        <begin position="635"/>
        <end position="654"/>
    </location>
</feature>
<dbReference type="Pfam" id="PF01757">
    <property type="entry name" value="Acyl_transf_3"/>
    <property type="match status" value="1"/>
</dbReference>
<protein>
    <submittedName>
        <fullName evidence="4">AMP-binding protein</fullName>
    </submittedName>
</protein>
<feature type="transmembrane region" description="Helical" evidence="2">
    <location>
        <begin position="680"/>
        <end position="699"/>
    </location>
</feature>
<dbReference type="PROSITE" id="PS50075">
    <property type="entry name" value="CARRIER"/>
    <property type="match status" value="1"/>
</dbReference>
<feature type="transmembrane region" description="Helical" evidence="2">
    <location>
        <begin position="776"/>
        <end position="792"/>
    </location>
</feature>
<evidence type="ECO:0000313" key="5">
    <source>
        <dbReference type="Proteomes" id="UP000824166"/>
    </source>
</evidence>
<feature type="transmembrane region" description="Helical" evidence="2">
    <location>
        <begin position="739"/>
        <end position="756"/>
    </location>
</feature>
<name>A0ABS6I9E4_9MICC</name>
<gene>
    <name evidence="4" type="ORF">KSW38_18765</name>
</gene>
<feature type="transmembrane region" description="Helical" evidence="2">
    <location>
        <begin position="832"/>
        <end position="853"/>
    </location>
</feature>
<evidence type="ECO:0000256" key="1">
    <source>
        <dbReference type="SAM" id="MobiDB-lite"/>
    </source>
</evidence>
<organism evidence="4 5">
    <name type="scientific">Paenarthrobacter aromaticivorans</name>
    <dbReference type="NCBI Taxonomy" id="2849150"/>
    <lineage>
        <taxon>Bacteria</taxon>
        <taxon>Bacillati</taxon>
        <taxon>Actinomycetota</taxon>
        <taxon>Actinomycetes</taxon>
        <taxon>Micrococcales</taxon>
        <taxon>Micrococcaceae</taxon>
        <taxon>Paenarthrobacter</taxon>
    </lineage>
</organism>
<feature type="domain" description="Carrier" evidence="3">
    <location>
        <begin position="479"/>
        <end position="558"/>
    </location>
</feature>
<dbReference type="RefSeq" id="WP_216926454.1">
    <property type="nucleotide sequence ID" value="NZ_JAHOPC010000013.1"/>
</dbReference>
<keyword evidence="5" id="KW-1185">Reference proteome</keyword>
<proteinExistence type="predicted"/>
<dbReference type="InterPro" id="IPR050237">
    <property type="entry name" value="ATP-dep_AMP-bd_enzyme"/>
</dbReference>
<comment type="caution">
    <text evidence="4">The sequence shown here is derived from an EMBL/GenBank/DDBJ whole genome shotgun (WGS) entry which is preliminary data.</text>
</comment>
<dbReference type="InterPro" id="IPR009081">
    <property type="entry name" value="PP-bd_ACP"/>
</dbReference>
<sequence>MTTHPDVARISFATNLASFGDRTAIRAGHGSISYRDLAARVEDMARQLGPGHRLIALEADNTLPSLTVYLAALASGNPLLILPAGGGKAAETLIAAYDPDIIARSSNGEPVLDVRRHETAHQLHPDLALLVSTSGSTGSPKLVRLSAASIQANAAAIAQYLHLRPSDTAVTTLPLSYCYGMSVVNSHLLVGASLALTDLSVVDPCFWDLVRTEGVTSFAAVPYTFELLDRVGFEHMDVPSLRYITQAGGRLAPERVRSYAELGRERGWDLFVMYGQTEATARMAYLPPDLAAEHPHAIGVAIPGGEFRLEPVPGLDDWELVYTGPNVMLGYAEKPEDLALGREITELHTGDLARLGPDELYEIVGRRSRFVKIVGLRVDLGRVERLLADLGLIAAAAGSDDVVVVAVEGHHDLALVAKSLAQDLGVPRAAVQLHSVPAIPRLGNGKPDYPAILALSAQPEPLCAETERLSSETERHPGSESTPGTETVLEIFAEVLEQPDITETDSFVSLGGDSLSYVAASVRLERALGRIPQGWHLMPICELIPAPEAAAHPAHEDARATGRKFLRNWRGKLSARMETGIVLRAVAIIFIVATHIKFLSWEGTAHVLMAVAGYNFARFQLTGSRRERLRRQMRAVTRIVVPSVLVIGVAFAVTDDYGWHNVFLLNSIVGPQGWTDMSRFWFVEVLVHILIGLALLLAIPAVDRAARRRPWAFPLALAGVDLLQRFDIIELPYPGQGPVLWLFAFGWAAAVSRQWWQRAAMTAFALLTIPGSFSNEYRSATILVGFLILLWIPTLPVPRGLHRITALLASSSLYIYVTHWLVYPLFEQTHKGLAVAASLLVGVAYWATATRAMGSIERWLRNRQKRSHFNSPDPRTGGVSVLDARVPHRSRSRG</sequence>
<feature type="region of interest" description="Disordered" evidence="1">
    <location>
        <begin position="465"/>
        <end position="484"/>
    </location>
</feature>
<evidence type="ECO:0000256" key="2">
    <source>
        <dbReference type="SAM" id="Phobius"/>
    </source>
</evidence>
<dbReference type="EMBL" id="JAHOPC010000013">
    <property type="protein sequence ID" value="MBU8868338.1"/>
    <property type="molecule type" value="Genomic_DNA"/>
</dbReference>
<feature type="compositionally biased region" description="Basic and acidic residues" evidence="1">
    <location>
        <begin position="465"/>
        <end position="478"/>
    </location>
</feature>
<reference evidence="4 5" key="1">
    <citation type="submission" date="2021-06" db="EMBL/GenBank/DDBJ databases">
        <authorList>
            <person name="Jeong J.W."/>
        </authorList>
    </citation>
    <scope>NUCLEOTIDE SEQUENCE [LARGE SCALE GENOMIC DNA]</scope>
    <source>
        <strain evidence="4 5">MMS21-TAE1-1</strain>
    </source>
</reference>
<keyword evidence="2" id="KW-0472">Membrane</keyword>
<keyword evidence="2" id="KW-1133">Transmembrane helix</keyword>
<dbReference type="Proteomes" id="UP000824166">
    <property type="component" value="Unassembled WGS sequence"/>
</dbReference>
<dbReference type="InterPro" id="IPR000873">
    <property type="entry name" value="AMP-dep_synth/lig_dom"/>
</dbReference>
<dbReference type="InterPro" id="IPR002656">
    <property type="entry name" value="Acyl_transf_3_dom"/>
</dbReference>
<evidence type="ECO:0000259" key="3">
    <source>
        <dbReference type="PROSITE" id="PS50075"/>
    </source>
</evidence>
<dbReference type="PANTHER" id="PTHR43767:SF1">
    <property type="entry name" value="NONRIBOSOMAL PEPTIDE SYNTHASE PES1 (EUROFUNG)-RELATED"/>
    <property type="match status" value="1"/>
</dbReference>
<evidence type="ECO:0000313" key="4">
    <source>
        <dbReference type="EMBL" id="MBU8868338.1"/>
    </source>
</evidence>
<accession>A0ABS6I9E4</accession>
<dbReference type="Pfam" id="PF00550">
    <property type="entry name" value="PP-binding"/>
    <property type="match status" value="1"/>
</dbReference>
<keyword evidence="2" id="KW-0812">Transmembrane</keyword>
<feature type="transmembrane region" description="Helical" evidence="2">
    <location>
        <begin position="581"/>
        <end position="599"/>
    </location>
</feature>